<dbReference type="GO" id="GO:0008234">
    <property type="term" value="F:cysteine-type peptidase activity"/>
    <property type="evidence" value="ECO:0007669"/>
    <property type="project" value="UniProtKB-KW"/>
</dbReference>
<protein>
    <submittedName>
        <fullName evidence="6">Cell wall-associated hydrolase</fullName>
    </submittedName>
</protein>
<dbReference type="InterPro" id="IPR056937">
    <property type="entry name" value="YqbQ/XkdQ"/>
</dbReference>
<reference evidence="6 7" key="1">
    <citation type="journal article" date="2013" name="Genome Announc.">
        <title>Complete Genome Sequence of the Solvent Producer Clostridium saccharobutylicum NCP262 (DSM 13864).</title>
        <authorList>
            <person name="Poehlein A."/>
            <person name="Hartwich K."/>
            <person name="Krabben P."/>
            <person name="Ehrenreich A."/>
            <person name="Liebl W."/>
            <person name="Durre P."/>
            <person name="Gottschalk G."/>
            <person name="Daniel R."/>
        </authorList>
    </citation>
    <scope>NUCLEOTIDE SEQUENCE [LARGE SCALE GENOMIC DNA]</scope>
    <source>
        <strain evidence="6">DSM 13864</strain>
    </source>
</reference>
<dbReference type="InterPro" id="IPR000064">
    <property type="entry name" value="NLP_P60_dom"/>
</dbReference>
<dbReference type="Proteomes" id="UP000017118">
    <property type="component" value="Chromosome"/>
</dbReference>
<evidence type="ECO:0000256" key="3">
    <source>
        <dbReference type="ARBA" id="ARBA00022801"/>
    </source>
</evidence>
<dbReference type="RefSeq" id="WP_022747091.1">
    <property type="nucleotide sequence ID" value="NC_022571.1"/>
</dbReference>
<comment type="similarity">
    <text evidence="1">Belongs to the peptidase C40 family.</text>
</comment>
<keyword evidence="3 6" id="KW-0378">Hydrolase</keyword>
<dbReference type="HOGENOM" id="CLU_413723_0_0_9"/>
<gene>
    <name evidence="6" type="ORF">CLSA_c29810</name>
</gene>
<evidence type="ECO:0000259" key="5">
    <source>
        <dbReference type="PROSITE" id="PS51935"/>
    </source>
</evidence>
<evidence type="ECO:0000313" key="7">
    <source>
        <dbReference type="Proteomes" id="UP000017118"/>
    </source>
</evidence>
<name>U5MTV7_CLOSA</name>
<sequence>MIKVFCIYYGNTVEITNLCESIKISGSLTNVCRELDITMGYGVFNTNISRTDLSAGTLVWVTLDDEEIFRGKLIEDTLKTDDTLTFTAFDFAWYLKQDEVTFNFNGTTAEDATQSILDKVGVSSDYIYPTGIAINHLIAKQSPYDAIMEMYTQVKKQTGEKFYLWMSGDKVMVTQFGGKIANTIIKPCTQGLSYADGNLISFEYTETMANMVNRVEVYDNNNNKIDTVNSDSSVQNRYGIIQKNYVQEDGKDYKTVANQMLHNLDITIKCKVLGNYDDYFTGKGVTVQIPWINKVSNTVLYITEDCHTWDIGTGTYTSELTLNLEKVMDEKEYQESSNNSSSNSRSDVNAIVEYAKTFIGTPYVWGGTTPDGFDCSGFVQYVFNHFGYNLPRTTYEQIDCGSSVSQDELQPGDLVFPGTGHVQIYVGNGQVIHSPHTGESVCIIDMYGFYAGRRIVTDSSDSSSSSGDVDLSNATQMQMNLSFYTGAASEGGNESASGKTLQYGMCASNVYSFGTQFYITGIDGLDDGVFTVEDHGGTDFDSANRLDIYVGVGGDSVTKANNLGRQTVTAYKLN</sequence>
<keyword evidence="7" id="KW-1185">Reference proteome</keyword>
<proteinExistence type="inferred from homology"/>
<accession>U5MTV7</accession>
<dbReference type="AlphaFoldDB" id="U5MTV7"/>
<dbReference type="eggNOG" id="COG0791">
    <property type="taxonomic scope" value="Bacteria"/>
</dbReference>
<dbReference type="InterPro" id="IPR051202">
    <property type="entry name" value="Peptidase_C40"/>
</dbReference>
<dbReference type="PANTHER" id="PTHR47053:SF1">
    <property type="entry name" value="MUREIN DD-ENDOPEPTIDASE MEPH-RELATED"/>
    <property type="match status" value="1"/>
</dbReference>
<dbReference type="GO" id="GO:0006508">
    <property type="term" value="P:proteolysis"/>
    <property type="evidence" value="ECO:0007669"/>
    <property type="project" value="UniProtKB-KW"/>
</dbReference>
<organism evidence="6 7">
    <name type="scientific">Clostridium saccharobutylicum DSM 13864</name>
    <dbReference type="NCBI Taxonomy" id="1345695"/>
    <lineage>
        <taxon>Bacteria</taxon>
        <taxon>Bacillati</taxon>
        <taxon>Bacillota</taxon>
        <taxon>Clostridia</taxon>
        <taxon>Eubacteriales</taxon>
        <taxon>Clostridiaceae</taxon>
        <taxon>Clostridium</taxon>
    </lineage>
</organism>
<evidence type="ECO:0000256" key="1">
    <source>
        <dbReference type="ARBA" id="ARBA00007074"/>
    </source>
</evidence>
<evidence type="ECO:0000256" key="4">
    <source>
        <dbReference type="ARBA" id="ARBA00022807"/>
    </source>
</evidence>
<evidence type="ECO:0000313" key="6">
    <source>
        <dbReference type="EMBL" id="AGX43948.1"/>
    </source>
</evidence>
<feature type="domain" description="NlpC/P60" evidence="5">
    <location>
        <begin position="345"/>
        <end position="461"/>
    </location>
</feature>
<dbReference type="SUPFAM" id="SSF54001">
    <property type="entry name" value="Cysteine proteinases"/>
    <property type="match status" value="1"/>
</dbReference>
<keyword evidence="2" id="KW-0645">Protease</keyword>
<dbReference type="InterPro" id="IPR038765">
    <property type="entry name" value="Papain-like_cys_pep_sf"/>
</dbReference>
<dbReference type="EMBL" id="CP006721">
    <property type="protein sequence ID" value="AGX43948.1"/>
    <property type="molecule type" value="Genomic_DNA"/>
</dbReference>
<dbReference type="PANTHER" id="PTHR47053">
    <property type="entry name" value="MUREIN DD-ENDOPEPTIDASE MEPH-RELATED"/>
    <property type="match status" value="1"/>
</dbReference>
<dbReference type="PROSITE" id="PS51935">
    <property type="entry name" value="NLPC_P60"/>
    <property type="match status" value="1"/>
</dbReference>
<keyword evidence="4" id="KW-0788">Thiol protease</keyword>
<dbReference type="GeneID" id="71415605"/>
<dbReference type="Pfam" id="PF24032">
    <property type="entry name" value="YQBQ"/>
    <property type="match status" value="1"/>
</dbReference>
<dbReference type="Gene3D" id="3.90.1720.10">
    <property type="entry name" value="endopeptidase domain like (from Nostoc punctiforme)"/>
    <property type="match status" value="1"/>
</dbReference>
<evidence type="ECO:0000256" key="2">
    <source>
        <dbReference type="ARBA" id="ARBA00022670"/>
    </source>
</evidence>
<dbReference type="PATRIC" id="fig|1345695.10.peg.1083"/>
<dbReference type="Pfam" id="PF00877">
    <property type="entry name" value="NLPC_P60"/>
    <property type="match status" value="1"/>
</dbReference>
<dbReference type="KEGG" id="csb:CLSA_c29810"/>